<dbReference type="Proteomes" id="UP000724874">
    <property type="component" value="Unassembled WGS sequence"/>
</dbReference>
<dbReference type="OrthoDB" id="3067786at2759"/>
<gene>
    <name evidence="2" type="ORF">CPB84DRAFT_1854983</name>
</gene>
<sequence>MPAATPKKSVHQHANKLQRKDTESTTTSLDIPPPQTAETMSEPAEPPAISTPAETSAPTTATSSTWLTPAPATFTISYIPLAISYPEPPDPATKLPTDAVRITRAELALLLHQSYVHGSEHGWKTHFISAKDTFQVAYEQDMVAAAIKFAEHEKQLYEEAYNCGFEHATDGWETQLTSLQDSQEARIQEERQRWESSRASQVDASIQVSETIRIFSEASSQVMCTPIAAISLPIPLSPSPLSSPITEPLEPVPFIWSDEPSNITVHSPLLLNSLSAPPIITSFPSHDFLDLQTGSNPWWSLQHHKGRGRHRSTPFLPQCQRPLLNFYSYFNRSPSYIPKANLSPIHHQSPPALPAPQAKTPLPPPVLDWDHDPHLSELSCILRTLGWVFLVTQRP</sequence>
<feature type="region of interest" description="Disordered" evidence="1">
    <location>
        <begin position="1"/>
        <end position="66"/>
    </location>
</feature>
<evidence type="ECO:0000313" key="3">
    <source>
        <dbReference type="Proteomes" id="UP000724874"/>
    </source>
</evidence>
<comment type="caution">
    <text evidence="2">The sequence shown here is derived from an EMBL/GenBank/DDBJ whole genome shotgun (WGS) entry which is preliminary data.</text>
</comment>
<name>A0A9P5N8S8_GYMJU</name>
<feature type="compositionally biased region" description="Basic residues" evidence="1">
    <location>
        <begin position="8"/>
        <end position="17"/>
    </location>
</feature>
<evidence type="ECO:0000313" key="2">
    <source>
        <dbReference type="EMBL" id="KAF8871459.1"/>
    </source>
</evidence>
<feature type="compositionally biased region" description="Low complexity" evidence="1">
    <location>
        <begin position="47"/>
        <end position="66"/>
    </location>
</feature>
<proteinExistence type="predicted"/>
<dbReference type="EMBL" id="JADNYJ010000306">
    <property type="protein sequence ID" value="KAF8871459.1"/>
    <property type="molecule type" value="Genomic_DNA"/>
</dbReference>
<keyword evidence="3" id="KW-1185">Reference proteome</keyword>
<accession>A0A9P5N8S8</accession>
<organism evidence="2 3">
    <name type="scientific">Gymnopilus junonius</name>
    <name type="common">Spectacular rustgill mushroom</name>
    <name type="synonym">Gymnopilus spectabilis subsp. junonius</name>
    <dbReference type="NCBI Taxonomy" id="109634"/>
    <lineage>
        <taxon>Eukaryota</taxon>
        <taxon>Fungi</taxon>
        <taxon>Dikarya</taxon>
        <taxon>Basidiomycota</taxon>
        <taxon>Agaricomycotina</taxon>
        <taxon>Agaricomycetes</taxon>
        <taxon>Agaricomycetidae</taxon>
        <taxon>Agaricales</taxon>
        <taxon>Agaricineae</taxon>
        <taxon>Hymenogastraceae</taxon>
        <taxon>Gymnopilus</taxon>
    </lineage>
</organism>
<dbReference type="AlphaFoldDB" id="A0A9P5N8S8"/>
<reference evidence="2" key="1">
    <citation type="submission" date="2020-11" db="EMBL/GenBank/DDBJ databases">
        <authorList>
            <consortium name="DOE Joint Genome Institute"/>
            <person name="Ahrendt S."/>
            <person name="Riley R."/>
            <person name="Andreopoulos W."/>
            <person name="LaButti K."/>
            <person name="Pangilinan J."/>
            <person name="Ruiz-duenas F.J."/>
            <person name="Barrasa J.M."/>
            <person name="Sanchez-Garcia M."/>
            <person name="Camarero S."/>
            <person name="Miyauchi S."/>
            <person name="Serrano A."/>
            <person name="Linde D."/>
            <person name="Babiker R."/>
            <person name="Drula E."/>
            <person name="Ayuso-Fernandez I."/>
            <person name="Pacheco R."/>
            <person name="Padilla G."/>
            <person name="Ferreira P."/>
            <person name="Barriuso J."/>
            <person name="Kellner H."/>
            <person name="Castanera R."/>
            <person name="Alfaro M."/>
            <person name="Ramirez L."/>
            <person name="Pisabarro A.G."/>
            <person name="Kuo A."/>
            <person name="Tritt A."/>
            <person name="Lipzen A."/>
            <person name="He G."/>
            <person name="Yan M."/>
            <person name="Ng V."/>
            <person name="Cullen D."/>
            <person name="Martin F."/>
            <person name="Rosso M.-N."/>
            <person name="Henrissat B."/>
            <person name="Hibbett D."/>
            <person name="Martinez A.T."/>
            <person name="Grigoriev I.V."/>
        </authorList>
    </citation>
    <scope>NUCLEOTIDE SEQUENCE</scope>
    <source>
        <strain evidence="2">AH 44721</strain>
    </source>
</reference>
<evidence type="ECO:0000256" key="1">
    <source>
        <dbReference type="SAM" id="MobiDB-lite"/>
    </source>
</evidence>
<protein>
    <submittedName>
        <fullName evidence="2">Uncharacterized protein</fullName>
    </submittedName>
</protein>